<evidence type="ECO:0000256" key="3">
    <source>
        <dbReference type="SAM" id="Phobius"/>
    </source>
</evidence>
<dbReference type="PANTHER" id="PTHR37042">
    <property type="entry name" value="OUTER MEMBRANE PROTEIN RV1973"/>
    <property type="match status" value="1"/>
</dbReference>
<accession>A0ABP6L9F3</accession>
<reference evidence="5" key="1">
    <citation type="journal article" date="2019" name="Int. J. Syst. Evol. Microbiol.">
        <title>The Global Catalogue of Microorganisms (GCM) 10K type strain sequencing project: providing services to taxonomists for standard genome sequencing and annotation.</title>
        <authorList>
            <consortium name="The Broad Institute Genomics Platform"/>
            <consortium name="The Broad Institute Genome Sequencing Center for Infectious Disease"/>
            <person name="Wu L."/>
            <person name="Ma J."/>
        </authorList>
    </citation>
    <scope>NUCLEOTIDE SEQUENCE [LARGE SCALE GENOMIC DNA]</scope>
    <source>
        <strain evidence="5">JCM 14234</strain>
    </source>
</reference>
<organism evidence="4 5">
    <name type="scientific">Gordonia defluvii</name>
    <dbReference type="NCBI Taxonomy" id="283718"/>
    <lineage>
        <taxon>Bacteria</taxon>
        <taxon>Bacillati</taxon>
        <taxon>Actinomycetota</taxon>
        <taxon>Actinomycetes</taxon>
        <taxon>Mycobacteriales</taxon>
        <taxon>Gordoniaceae</taxon>
        <taxon>Gordonia</taxon>
    </lineage>
</organism>
<keyword evidence="2 3" id="KW-0472">Membrane</keyword>
<evidence type="ECO:0000313" key="4">
    <source>
        <dbReference type="EMBL" id="GAA3033057.1"/>
    </source>
</evidence>
<name>A0ABP6L9F3_9ACTN</name>
<dbReference type="EMBL" id="BAAAVS010000020">
    <property type="protein sequence ID" value="GAA3033057.1"/>
    <property type="molecule type" value="Genomic_DNA"/>
</dbReference>
<evidence type="ECO:0000256" key="2">
    <source>
        <dbReference type="ARBA" id="ARBA00023136"/>
    </source>
</evidence>
<protein>
    <recommendedName>
        <fullName evidence="6">Mce-associated membrane protein</fullName>
    </recommendedName>
</protein>
<feature type="transmembrane region" description="Helical" evidence="3">
    <location>
        <begin position="26"/>
        <end position="49"/>
    </location>
</feature>
<comment type="subcellular location">
    <subcellularLocation>
        <location evidence="1">Membrane</location>
    </subcellularLocation>
</comment>
<evidence type="ECO:0000256" key="1">
    <source>
        <dbReference type="ARBA" id="ARBA00004370"/>
    </source>
</evidence>
<dbReference type="Proteomes" id="UP001501035">
    <property type="component" value="Unassembled WGS sequence"/>
</dbReference>
<keyword evidence="3" id="KW-1133">Transmembrane helix</keyword>
<keyword evidence="3" id="KW-0812">Transmembrane</keyword>
<dbReference type="PANTHER" id="PTHR37042:SF4">
    <property type="entry name" value="OUTER MEMBRANE PROTEIN RV1973"/>
    <property type="match status" value="1"/>
</dbReference>
<comment type="caution">
    <text evidence="4">The sequence shown here is derived from an EMBL/GenBank/DDBJ whole genome shotgun (WGS) entry which is preliminary data.</text>
</comment>
<keyword evidence="5" id="KW-1185">Reference proteome</keyword>
<dbReference type="RefSeq" id="WP_290706276.1">
    <property type="nucleotide sequence ID" value="NZ_BAAAVS010000020.1"/>
</dbReference>
<gene>
    <name evidence="4" type="ORF">GCM10010528_12690</name>
</gene>
<evidence type="ECO:0008006" key="6">
    <source>
        <dbReference type="Google" id="ProtNLM"/>
    </source>
</evidence>
<proteinExistence type="predicted"/>
<sequence>MVTEKKQNSKPMSRPKPDGATRVSPVLLVAVAILAALVVLTGFLGFRYYRLASQESARTSSLAAAQDYAQTMFSYEPGNVDAKIARARGFVIDGAAKEFDEQVSKLKMAHNVKSNGIISKLAVADAGVVTNTRSSSTVLLFLNQSVTSAAEPKVRIDPSRVQFAMVRKGGDWKINSIEIFTDDSLRKIVERQSAQPAPPR</sequence>
<evidence type="ECO:0000313" key="5">
    <source>
        <dbReference type="Proteomes" id="UP001501035"/>
    </source>
</evidence>